<dbReference type="SUPFAM" id="SSF56281">
    <property type="entry name" value="Metallo-hydrolase/oxidoreductase"/>
    <property type="match status" value="1"/>
</dbReference>
<accession>A0ABV6UFJ2</accession>
<sequence>MPATEKSPPPPTQDLGGGVWSITVPIPDNPLRYTLVYLLESDRGPVLVDTGWDDPSGREALAAGIAAAGHSLSDVHGVLVTHHHPDHHGLSGHVREQSGAWIGMHGAEAAIVRALHSNSSGRWMSRMAELMRGSGVPQEHLDGLSHFGSAGAPLADTLPDRELVHGESAGVPGRELRVMWTPGHTPGHVCLYLDEPDRPTRLLSGDHLLPTISPVVSLYPETSYPGNEGGDDPADPLGDFLDSLERIAALAPREVLPAHQYRFDDAPGRVRELLDHHAVRLADLHVQLKHEPLTVWECAQRMHWNRPWAELTFVARHLALSEAAAHVRRLVKTGLAEENGSGEPQRFVATG</sequence>
<dbReference type="Proteomes" id="UP001592528">
    <property type="component" value="Unassembled WGS sequence"/>
</dbReference>
<reference evidence="2 3" key="1">
    <citation type="submission" date="2024-09" db="EMBL/GenBank/DDBJ databases">
        <authorList>
            <person name="Lee S.D."/>
        </authorList>
    </citation>
    <scope>NUCLEOTIDE SEQUENCE [LARGE SCALE GENOMIC DNA]</scope>
    <source>
        <strain evidence="2 3">N1-5</strain>
    </source>
</reference>
<evidence type="ECO:0000313" key="3">
    <source>
        <dbReference type="Proteomes" id="UP001592528"/>
    </source>
</evidence>
<evidence type="ECO:0000259" key="1">
    <source>
        <dbReference type="SMART" id="SM00849"/>
    </source>
</evidence>
<dbReference type="EMBL" id="JBHEZZ010000001">
    <property type="protein sequence ID" value="MFC1400223.1"/>
    <property type="molecule type" value="Genomic_DNA"/>
</dbReference>
<dbReference type="Gene3D" id="3.60.15.10">
    <property type="entry name" value="Ribonuclease Z/Hydroxyacylglutathione hydrolase-like"/>
    <property type="match status" value="1"/>
</dbReference>
<organism evidence="2 3">
    <name type="scientific">Streptacidiphilus cavernicola</name>
    <dbReference type="NCBI Taxonomy" id="3342716"/>
    <lineage>
        <taxon>Bacteria</taxon>
        <taxon>Bacillati</taxon>
        <taxon>Actinomycetota</taxon>
        <taxon>Actinomycetes</taxon>
        <taxon>Kitasatosporales</taxon>
        <taxon>Streptomycetaceae</taxon>
        <taxon>Streptacidiphilus</taxon>
    </lineage>
</organism>
<dbReference type="InterPro" id="IPR036388">
    <property type="entry name" value="WH-like_DNA-bd_sf"/>
</dbReference>
<keyword evidence="3" id="KW-1185">Reference proteome</keyword>
<gene>
    <name evidence="2" type="ORF">ACEZDJ_02855</name>
</gene>
<protein>
    <submittedName>
        <fullName evidence="2">MBL fold metallo-hydrolase</fullName>
    </submittedName>
</protein>
<dbReference type="PANTHER" id="PTHR23131:SF4">
    <property type="entry name" value="METALLO-BETA-LACTAMASE SUPERFAMILY POTEIN"/>
    <property type="match status" value="1"/>
</dbReference>
<dbReference type="Pfam" id="PF00753">
    <property type="entry name" value="Lactamase_B"/>
    <property type="match status" value="1"/>
</dbReference>
<dbReference type="RefSeq" id="WP_030251207.1">
    <property type="nucleotide sequence ID" value="NZ_JBHEZZ010000001.1"/>
</dbReference>
<dbReference type="SMART" id="SM00849">
    <property type="entry name" value="Lactamase_B"/>
    <property type="match status" value="1"/>
</dbReference>
<proteinExistence type="predicted"/>
<dbReference type="InterPro" id="IPR036866">
    <property type="entry name" value="RibonucZ/Hydroxyglut_hydro"/>
</dbReference>
<name>A0ABV6UFJ2_9ACTN</name>
<feature type="domain" description="Metallo-beta-lactamase" evidence="1">
    <location>
        <begin position="33"/>
        <end position="259"/>
    </location>
</feature>
<dbReference type="PANTHER" id="PTHR23131">
    <property type="entry name" value="ENDORIBONUCLEASE LACTB2"/>
    <property type="match status" value="1"/>
</dbReference>
<dbReference type="Gene3D" id="1.10.10.10">
    <property type="entry name" value="Winged helix-like DNA-binding domain superfamily/Winged helix DNA-binding domain"/>
    <property type="match status" value="1"/>
</dbReference>
<dbReference type="InterPro" id="IPR050662">
    <property type="entry name" value="Sec-metab_biosynth-thioest"/>
</dbReference>
<dbReference type="InterPro" id="IPR001279">
    <property type="entry name" value="Metallo-B-lactamas"/>
</dbReference>
<comment type="caution">
    <text evidence="2">The sequence shown here is derived from an EMBL/GenBank/DDBJ whole genome shotgun (WGS) entry which is preliminary data.</text>
</comment>
<evidence type="ECO:0000313" key="2">
    <source>
        <dbReference type="EMBL" id="MFC1400223.1"/>
    </source>
</evidence>